<accession>A0ABT5SGC8</accession>
<dbReference type="EMBL" id="JAQZCI010000001">
    <property type="protein sequence ID" value="MDD7961550.1"/>
    <property type="molecule type" value="Genomic_DNA"/>
</dbReference>
<dbReference type="InterPro" id="IPR036249">
    <property type="entry name" value="Thioredoxin-like_sf"/>
</dbReference>
<comment type="caution">
    <text evidence="1">The sequence shown here is derived from an EMBL/GenBank/DDBJ whole genome shotgun (WGS) entry which is preliminary data.</text>
</comment>
<dbReference type="Proteomes" id="UP001218170">
    <property type="component" value="Unassembled WGS sequence"/>
</dbReference>
<dbReference type="InterPro" id="IPR008554">
    <property type="entry name" value="Glutaredoxin-like"/>
</dbReference>
<name>A0ABT5SGC8_9MICO</name>
<sequence>MTTLTLISKPDCHLCDVAREIVDTVVADLPGDIEVEIAERSILDDPSLFEQWWEKIPVVLIDDRLHAHWRVSADRLRAALTEETPTEESA</sequence>
<organism evidence="1 2">
    <name type="scientific">Microbacterium thalli</name>
    <dbReference type="NCBI Taxonomy" id="3027921"/>
    <lineage>
        <taxon>Bacteria</taxon>
        <taxon>Bacillati</taxon>
        <taxon>Actinomycetota</taxon>
        <taxon>Actinomycetes</taxon>
        <taxon>Micrococcales</taxon>
        <taxon>Microbacteriaceae</taxon>
        <taxon>Microbacterium</taxon>
    </lineage>
</organism>
<dbReference type="RefSeq" id="WP_274264004.1">
    <property type="nucleotide sequence ID" value="NZ_JAQZCI010000001.1"/>
</dbReference>
<protein>
    <submittedName>
        <fullName evidence="1">Glutaredoxin family protein</fullName>
    </submittedName>
</protein>
<proteinExistence type="predicted"/>
<dbReference type="Pfam" id="PF05768">
    <property type="entry name" value="Glrx-like"/>
    <property type="match status" value="1"/>
</dbReference>
<dbReference type="SUPFAM" id="SSF52833">
    <property type="entry name" value="Thioredoxin-like"/>
    <property type="match status" value="1"/>
</dbReference>
<evidence type="ECO:0000313" key="1">
    <source>
        <dbReference type="EMBL" id="MDD7961550.1"/>
    </source>
</evidence>
<gene>
    <name evidence="1" type="ORF">PUW80_04200</name>
</gene>
<dbReference type="Gene3D" id="3.40.30.10">
    <property type="entry name" value="Glutaredoxin"/>
    <property type="match status" value="1"/>
</dbReference>
<evidence type="ECO:0000313" key="2">
    <source>
        <dbReference type="Proteomes" id="UP001218170"/>
    </source>
</evidence>
<keyword evidence="2" id="KW-1185">Reference proteome</keyword>
<reference evidence="1 2" key="1">
    <citation type="submission" date="2023-02" db="EMBL/GenBank/DDBJ databases">
        <title>Study of novel species of the Microbacterium genus.</title>
        <authorList>
            <person name="Arroyo-Herrera I."/>
            <person name="Roman-Ponce B."/>
            <person name="Vasquez-Murrieta M.S."/>
        </authorList>
    </citation>
    <scope>NUCLEOTIDE SEQUENCE [LARGE SCALE GENOMIC DNA]</scope>
    <source>
        <strain evidence="1 2">NE1TT3</strain>
    </source>
</reference>